<feature type="domain" description="Dynein heavy chain tail" evidence="1">
    <location>
        <begin position="830"/>
        <end position="980"/>
    </location>
</feature>
<evidence type="ECO:0000259" key="1">
    <source>
        <dbReference type="Pfam" id="PF08385"/>
    </source>
</evidence>
<dbReference type="PANTHER" id="PTHR46532">
    <property type="entry name" value="MALE FERTILITY FACTOR KL5"/>
    <property type="match status" value="1"/>
</dbReference>
<keyword evidence="3" id="KW-1185">Reference proteome</keyword>
<gene>
    <name evidence="2" type="ORF">QYF61_014932</name>
</gene>
<dbReference type="GO" id="GO:0051959">
    <property type="term" value="F:dynein light intermediate chain binding"/>
    <property type="evidence" value="ECO:0007669"/>
    <property type="project" value="InterPro"/>
</dbReference>
<dbReference type="GO" id="GO:0007018">
    <property type="term" value="P:microtubule-based movement"/>
    <property type="evidence" value="ECO:0007669"/>
    <property type="project" value="InterPro"/>
</dbReference>
<dbReference type="GO" id="GO:0005858">
    <property type="term" value="C:axonemal dynein complex"/>
    <property type="evidence" value="ECO:0007669"/>
    <property type="project" value="TreeGrafter"/>
</dbReference>
<name>A0AAN7MTL7_MYCAM</name>
<dbReference type="InterPro" id="IPR013594">
    <property type="entry name" value="Dynein_heavy_tail"/>
</dbReference>
<sequence>MEEEEEAAAAAAEPGAGRLGRCAARGLGVPAERWERWASGGAAGPLLRDFLAGAAGPALLAWRGPAGELALGPPPPPPAAARSKVLFFLRPPGAGPGELLCGDLPADALQHFAALVEEVIVPILTNQKNHQGWPQVVSQDIIRHVHSLKSTVFMVVGQVKGKTLLPLPAGLEGIEDVELENEKSLELIDKSLVHATESAIIDWSYQIQRALKKESSEPLLQGNNPNPKVELEFWKNRCDDLECIYNQLRTRKVRNMMEVLERVKSSYVPAFKSMLMDVEAALTEARDIHLHLTPLKRHLEDIERVEFSEVKPFLVPLLHVVCLIWVTSKHYNVPVRIVVLLQEICNLLIQQALVYLSPEDLLKGEMEESLGKVQMVLGILNMFKGAFEERREKLHTYYEPGQEVRKWDFHAMMVFARLDSFLKRLEMVKDLLETALDLMKLEKIEFSGIKGKALGQQVLDMYEEFQEAYKVFAERTYDCLELTNTEFEQDAFDFQQKVEDIDRRLGTVFIQAFNDASDLEHAFKLLDMFGSLLERPVIAADAADKYSVLIGMFNSALDHARLIYSRHIQAERELDRLYWNQASPEEAALLEPVQVNCMRFNKAKCKVLHLGHSNPMQRYRLGEEWLESCLAEKDLGVFVDSRLNMSQQCAQVAKKANGILACIKNSVASRTREVIVPLYSALVRPHLEYCVQFWAPHYKRDIEVLERVQRRATKLGKGLEQKSYEERLRELGLFSLEKRRLRGDLITLYNCLKGGCREVGVGLFSQVTSDRTRGNGLKLRQGRFRLDIRKFFFTERVIKHWNRLPREVVESPSLEVFKGRLDEVLRDMVYCLDSAERRRVVEKYEEMIQLLDRYQEKLYEDWSQTVSEKSQYNLTQPLIRRDPETKLITVNFDPQLVSVLREVSYLSGSQMGTIPLTAAEIYSSKESYRQMVANLELMVNRYNKVLKTVLEVEYPLIQGQLRDIDLKLKEAEETLNWKMEGPAWAFGNEKLPCKQCCQGDSKIWVCKSWQGWGRSICSLPVLSPLCLPKCPVVWLRACVPEALVSHPLVPGSGTTGPAIWHWDGLIFSRRMKYCS</sequence>
<evidence type="ECO:0000313" key="2">
    <source>
        <dbReference type="EMBL" id="KAK4811899.1"/>
    </source>
</evidence>
<comment type="caution">
    <text evidence="2">The sequence shown here is derived from an EMBL/GenBank/DDBJ whole genome shotgun (WGS) entry which is preliminary data.</text>
</comment>
<dbReference type="PRINTS" id="PR01345">
    <property type="entry name" value="CERVTRCPTASE"/>
</dbReference>
<feature type="domain" description="Dynein heavy chain tail" evidence="1">
    <location>
        <begin position="193"/>
        <end position="572"/>
    </location>
</feature>
<dbReference type="EMBL" id="JAUNZN010000016">
    <property type="protein sequence ID" value="KAK4811899.1"/>
    <property type="molecule type" value="Genomic_DNA"/>
</dbReference>
<protein>
    <recommendedName>
        <fullName evidence="1">Dynein heavy chain tail domain-containing protein</fullName>
    </recommendedName>
</protein>
<evidence type="ECO:0000313" key="3">
    <source>
        <dbReference type="Proteomes" id="UP001333110"/>
    </source>
</evidence>
<dbReference type="Pfam" id="PF08385">
    <property type="entry name" value="DHC_N1"/>
    <property type="match status" value="2"/>
</dbReference>
<reference evidence="2 3" key="1">
    <citation type="journal article" date="2023" name="J. Hered.">
        <title>Chromosome-level genome of the wood stork (Mycteria americana) provides insight into avian chromosome evolution.</title>
        <authorList>
            <person name="Flamio R. Jr."/>
            <person name="Ramstad K.M."/>
        </authorList>
    </citation>
    <scope>NUCLEOTIDE SEQUENCE [LARGE SCALE GENOMIC DNA]</scope>
    <source>
        <strain evidence="2">JAX WOST 10</strain>
    </source>
</reference>
<dbReference type="Proteomes" id="UP001333110">
    <property type="component" value="Unassembled WGS sequence"/>
</dbReference>
<dbReference type="GO" id="GO:0045505">
    <property type="term" value="F:dynein intermediate chain binding"/>
    <property type="evidence" value="ECO:0007669"/>
    <property type="project" value="InterPro"/>
</dbReference>
<dbReference type="InterPro" id="IPR026983">
    <property type="entry name" value="DHC"/>
</dbReference>
<proteinExistence type="predicted"/>
<organism evidence="2 3">
    <name type="scientific">Mycteria americana</name>
    <name type="common">Wood stork</name>
    <dbReference type="NCBI Taxonomy" id="33587"/>
    <lineage>
        <taxon>Eukaryota</taxon>
        <taxon>Metazoa</taxon>
        <taxon>Chordata</taxon>
        <taxon>Craniata</taxon>
        <taxon>Vertebrata</taxon>
        <taxon>Euteleostomi</taxon>
        <taxon>Archelosauria</taxon>
        <taxon>Archosauria</taxon>
        <taxon>Dinosauria</taxon>
        <taxon>Saurischia</taxon>
        <taxon>Theropoda</taxon>
        <taxon>Coelurosauria</taxon>
        <taxon>Aves</taxon>
        <taxon>Neognathae</taxon>
        <taxon>Neoaves</taxon>
        <taxon>Aequornithes</taxon>
        <taxon>Ciconiiformes</taxon>
        <taxon>Ciconiidae</taxon>
        <taxon>Mycteria</taxon>
    </lineage>
</organism>
<dbReference type="PANTHER" id="PTHR46532:SF11">
    <property type="entry name" value="DYNEIN AXONEMAL HEAVY CHAIN 12"/>
    <property type="match status" value="1"/>
</dbReference>
<dbReference type="AlphaFoldDB" id="A0AAN7MTL7"/>
<accession>A0AAN7MTL7</accession>